<sequence length="27" mass="2985">MMSLTKSELENVELLQGAEDAKQSSMD</sequence>
<dbReference type="EMBL" id="GBRH01270691">
    <property type="protein sequence ID" value="JAD27204.1"/>
    <property type="molecule type" value="Transcribed_RNA"/>
</dbReference>
<proteinExistence type="predicted"/>
<evidence type="ECO:0000313" key="2">
    <source>
        <dbReference type="EMBL" id="JAD27204.1"/>
    </source>
</evidence>
<protein>
    <submittedName>
        <fullName evidence="2">Uncharacterized protein</fullName>
    </submittedName>
</protein>
<dbReference type="AlphaFoldDB" id="A0A0A8YLT6"/>
<organism evidence="2">
    <name type="scientific">Arundo donax</name>
    <name type="common">Giant reed</name>
    <name type="synonym">Donax arundinaceus</name>
    <dbReference type="NCBI Taxonomy" id="35708"/>
    <lineage>
        <taxon>Eukaryota</taxon>
        <taxon>Viridiplantae</taxon>
        <taxon>Streptophyta</taxon>
        <taxon>Embryophyta</taxon>
        <taxon>Tracheophyta</taxon>
        <taxon>Spermatophyta</taxon>
        <taxon>Magnoliopsida</taxon>
        <taxon>Liliopsida</taxon>
        <taxon>Poales</taxon>
        <taxon>Poaceae</taxon>
        <taxon>PACMAD clade</taxon>
        <taxon>Arundinoideae</taxon>
        <taxon>Arundineae</taxon>
        <taxon>Arundo</taxon>
    </lineage>
</organism>
<evidence type="ECO:0000256" key="1">
    <source>
        <dbReference type="SAM" id="MobiDB-lite"/>
    </source>
</evidence>
<accession>A0A0A8YLT6</accession>
<reference evidence="2" key="2">
    <citation type="journal article" date="2015" name="Data Brief">
        <title>Shoot transcriptome of the giant reed, Arundo donax.</title>
        <authorList>
            <person name="Barrero R.A."/>
            <person name="Guerrero F.D."/>
            <person name="Moolhuijzen P."/>
            <person name="Goolsby J.A."/>
            <person name="Tidwell J."/>
            <person name="Bellgard S.E."/>
            <person name="Bellgard M.I."/>
        </authorList>
    </citation>
    <scope>NUCLEOTIDE SEQUENCE</scope>
    <source>
        <tissue evidence="2">Shoot tissue taken approximately 20 cm above the soil surface</tissue>
    </source>
</reference>
<feature type="region of interest" description="Disordered" evidence="1">
    <location>
        <begin position="1"/>
        <end position="27"/>
    </location>
</feature>
<reference evidence="2" key="1">
    <citation type="submission" date="2014-09" db="EMBL/GenBank/DDBJ databases">
        <authorList>
            <person name="Magalhaes I.L.F."/>
            <person name="Oliveira U."/>
            <person name="Santos F.R."/>
            <person name="Vidigal T.H.D.A."/>
            <person name="Brescovit A.D."/>
            <person name="Santos A.J."/>
        </authorList>
    </citation>
    <scope>NUCLEOTIDE SEQUENCE</scope>
    <source>
        <tissue evidence="2">Shoot tissue taken approximately 20 cm above the soil surface</tissue>
    </source>
</reference>
<name>A0A0A8YLT6_ARUDO</name>